<dbReference type="GO" id="GO:0006281">
    <property type="term" value="P:DNA repair"/>
    <property type="evidence" value="ECO:0007669"/>
    <property type="project" value="UniProtKB-KW"/>
</dbReference>
<comment type="catalytic activity">
    <reaction evidence="8">
        <text>a 6-O-methyl-2'-deoxyguanosine in DNA + L-cysteinyl-[protein] = S-methyl-L-cysteinyl-[protein] + a 2'-deoxyguanosine in DNA</text>
        <dbReference type="Rhea" id="RHEA:24000"/>
        <dbReference type="Rhea" id="RHEA-COMP:10131"/>
        <dbReference type="Rhea" id="RHEA-COMP:10132"/>
        <dbReference type="Rhea" id="RHEA-COMP:11367"/>
        <dbReference type="Rhea" id="RHEA-COMP:11368"/>
        <dbReference type="ChEBI" id="CHEBI:29950"/>
        <dbReference type="ChEBI" id="CHEBI:82612"/>
        <dbReference type="ChEBI" id="CHEBI:85445"/>
        <dbReference type="ChEBI" id="CHEBI:85448"/>
        <dbReference type="EC" id="2.1.1.63"/>
    </reaction>
</comment>
<evidence type="ECO:0000256" key="1">
    <source>
        <dbReference type="ARBA" id="ARBA00001286"/>
    </source>
</evidence>
<dbReference type="InterPro" id="IPR036217">
    <property type="entry name" value="MethylDNA_cys_MeTrfase_DNAb"/>
</dbReference>
<dbReference type="SUPFAM" id="SSF53155">
    <property type="entry name" value="Methylated DNA-protein cysteine methyltransferase domain"/>
    <property type="match status" value="1"/>
</dbReference>
<dbReference type="InterPro" id="IPR008332">
    <property type="entry name" value="MethylG_MeTrfase_N"/>
</dbReference>
<dbReference type="InterPro" id="IPR036388">
    <property type="entry name" value="WH-like_DNA-bd_sf"/>
</dbReference>
<evidence type="ECO:0000256" key="7">
    <source>
        <dbReference type="ARBA" id="ARBA00023204"/>
    </source>
</evidence>
<keyword evidence="6" id="KW-0227">DNA damage</keyword>
<evidence type="ECO:0000256" key="2">
    <source>
        <dbReference type="ARBA" id="ARBA00008711"/>
    </source>
</evidence>
<keyword evidence="7" id="KW-0234">DNA repair</keyword>
<comment type="caution">
    <text evidence="11">The sequence shown here is derived from an EMBL/GenBank/DDBJ whole genome shotgun (WGS) entry which is preliminary data.</text>
</comment>
<dbReference type="FunFam" id="1.10.10.10:FF:000214">
    <property type="entry name" value="Methylated-DNA--protein-cysteine methyltransferase"/>
    <property type="match status" value="1"/>
</dbReference>
<dbReference type="CDD" id="cd06445">
    <property type="entry name" value="ATase"/>
    <property type="match status" value="1"/>
</dbReference>
<evidence type="ECO:0000256" key="3">
    <source>
        <dbReference type="ARBA" id="ARBA00011918"/>
    </source>
</evidence>
<reference evidence="11" key="1">
    <citation type="journal article" date="2015" name="Nature">
        <title>Complex archaea that bridge the gap between prokaryotes and eukaryotes.</title>
        <authorList>
            <person name="Spang A."/>
            <person name="Saw J.H."/>
            <person name="Jorgensen S.L."/>
            <person name="Zaremba-Niedzwiedzka K."/>
            <person name="Martijn J."/>
            <person name="Lind A.E."/>
            <person name="van Eijk R."/>
            <person name="Schleper C."/>
            <person name="Guy L."/>
            <person name="Ettema T.J."/>
        </authorList>
    </citation>
    <scope>NUCLEOTIDE SEQUENCE</scope>
</reference>
<dbReference type="Pfam" id="PF02870">
    <property type="entry name" value="Methyltransf_1N"/>
    <property type="match status" value="1"/>
</dbReference>
<proteinExistence type="inferred from homology"/>
<name>A0A0F9CDR1_9ZZZZ</name>
<evidence type="ECO:0000259" key="10">
    <source>
        <dbReference type="Pfam" id="PF02870"/>
    </source>
</evidence>
<dbReference type="NCBIfam" id="TIGR00589">
    <property type="entry name" value="ogt"/>
    <property type="match status" value="1"/>
</dbReference>
<dbReference type="PANTHER" id="PTHR10815:SF13">
    <property type="entry name" value="METHYLATED-DNA--PROTEIN-CYSTEINE METHYLTRANSFERASE"/>
    <property type="match status" value="1"/>
</dbReference>
<organism evidence="11">
    <name type="scientific">marine sediment metagenome</name>
    <dbReference type="NCBI Taxonomy" id="412755"/>
    <lineage>
        <taxon>unclassified sequences</taxon>
        <taxon>metagenomes</taxon>
        <taxon>ecological metagenomes</taxon>
    </lineage>
</organism>
<dbReference type="AlphaFoldDB" id="A0A0F9CDR1"/>
<dbReference type="GO" id="GO:0003908">
    <property type="term" value="F:methylated-DNA-[protein]-cysteine S-methyltransferase activity"/>
    <property type="evidence" value="ECO:0007669"/>
    <property type="project" value="UniProtKB-EC"/>
</dbReference>
<dbReference type="InterPro" id="IPR014048">
    <property type="entry name" value="MethylDNA_cys_MeTrfase_DNA-bd"/>
</dbReference>
<dbReference type="GO" id="GO:0032259">
    <property type="term" value="P:methylation"/>
    <property type="evidence" value="ECO:0007669"/>
    <property type="project" value="UniProtKB-KW"/>
</dbReference>
<keyword evidence="4" id="KW-0489">Methyltransferase</keyword>
<feature type="non-terminal residue" evidence="11">
    <location>
        <position position="158"/>
    </location>
</feature>
<sequence>MTDKIYYSGFYSSFGPVFVASTPKGVCLVSFSKITETKFLSLLRKRFQKDIIRNDKILANVKKGLLDYFNGCPVRFKVPLDLSIGTQFQRKVWRKVKEIPYGELRSYKWVARSIGRAHASRAVGNAVGQNPVAPIVPCHRVVCSDGSLGGYTSGITIK</sequence>
<evidence type="ECO:0000256" key="8">
    <source>
        <dbReference type="ARBA" id="ARBA00049348"/>
    </source>
</evidence>
<dbReference type="InterPro" id="IPR001497">
    <property type="entry name" value="MethylDNA_cys_MeTrfase_AS"/>
</dbReference>
<accession>A0A0F9CDR1</accession>
<gene>
    <name evidence="11" type="ORF">LCGC14_2622450</name>
</gene>
<dbReference type="EC" id="2.1.1.63" evidence="3"/>
<dbReference type="PANTHER" id="PTHR10815">
    <property type="entry name" value="METHYLATED-DNA--PROTEIN-CYSTEINE METHYLTRANSFERASE"/>
    <property type="match status" value="1"/>
</dbReference>
<dbReference type="Gene3D" id="3.30.160.70">
    <property type="entry name" value="Methylated DNA-protein cysteine methyltransferase domain"/>
    <property type="match status" value="1"/>
</dbReference>
<dbReference type="Gene3D" id="1.10.10.10">
    <property type="entry name" value="Winged helix-like DNA-binding domain superfamily/Winged helix DNA-binding domain"/>
    <property type="match status" value="1"/>
</dbReference>
<dbReference type="InterPro" id="IPR036631">
    <property type="entry name" value="MGMT_N_sf"/>
</dbReference>
<dbReference type="EMBL" id="LAZR01044784">
    <property type="protein sequence ID" value="KKL03806.1"/>
    <property type="molecule type" value="Genomic_DNA"/>
</dbReference>
<feature type="domain" description="Methylguanine DNA methyltransferase ribonuclease-like" evidence="10">
    <location>
        <begin position="5"/>
        <end position="82"/>
    </location>
</feature>
<protein>
    <recommendedName>
        <fullName evidence="3">methylated-DNA--[protein]-cysteine S-methyltransferase</fullName>
        <ecNumber evidence="3">2.1.1.63</ecNumber>
    </recommendedName>
</protein>
<evidence type="ECO:0000256" key="6">
    <source>
        <dbReference type="ARBA" id="ARBA00022763"/>
    </source>
</evidence>
<dbReference type="Pfam" id="PF01035">
    <property type="entry name" value="DNA_binding_1"/>
    <property type="match status" value="1"/>
</dbReference>
<evidence type="ECO:0000313" key="11">
    <source>
        <dbReference type="EMBL" id="KKL03806.1"/>
    </source>
</evidence>
<comment type="similarity">
    <text evidence="2">Belongs to the MGMT family.</text>
</comment>
<evidence type="ECO:0000256" key="4">
    <source>
        <dbReference type="ARBA" id="ARBA00022603"/>
    </source>
</evidence>
<evidence type="ECO:0000256" key="5">
    <source>
        <dbReference type="ARBA" id="ARBA00022679"/>
    </source>
</evidence>
<dbReference type="SUPFAM" id="SSF46767">
    <property type="entry name" value="Methylated DNA-protein cysteine methyltransferase, C-terminal domain"/>
    <property type="match status" value="1"/>
</dbReference>
<comment type="catalytic activity">
    <reaction evidence="1">
        <text>a 4-O-methyl-thymidine in DNA + L-cysteinyl-[protein] = a thymidine in DNA + S-methyl-L-cysteinyl-[protein]</text>
        <dbReference type="Rhea" id="RHEA:53428"/>
        <dbReference type="Rhea" id="RHEA-COMP:10131"/>
        <dbReference type="Rhea" id="RHEA-COMP:10132"/>
        <dbReference type="Rhea" id="RHEA-COMP:13555"/>
        <dbReference type="Rhea" id="RHEA-COMP:13556"/>
        <dbReference type="ChEBI" id="CHEBI:29950"/>
        <dbReference type="ChEBI" id="CHEBI:82612"/>
        <dbReference type="ChEBI" id="CHEBI:137386"/>
        <dbReference type="ChEBI" id="CHEBI:137387"/>
        <dbReference type="EC" id="2.1.1.63"/>
    </reaction>
</comment>
<evidence type="ECO:0000259" key="9">
    <source>
        <dbReference type="Pfam" id="PF01035"/>
    </source>
</evidence>
<dbReference type="PROSITE" id="PS00374">
    <property type="entry name" value="MGMT"/>
    <property type="match status" value="1"/>
</dbReference>
<feature type="domain" description="Methylated-DNA-[protein]-cysteine S-methyltransferase DNA binding" evidence="9">
    <location>
        <begin position="87"/>
        <end position="158"/>
    </location>
</feature>
<keyword evidence="5" id="KW-0808">Transferase</keyword>